<dbReference type="Gene3D" id="3.40.50.150">
    <property type="entry name" value="Vaccinia Virus protein VP39"/>
    <property type="match status" value="1"/>
</dbReference>
<organism evidence="4 5">
    <name type="scientific">Immundisolibacter cernigliae</name>
    <dbReference type="NCBI Taxonomy" id="1810504"/>
    <lineage>
        <taxon>Bacteria</taxon>
        <taxon>Pseudomonadati</taxon>
        <taxon>Pseudomonadota</taxon>
        <taxon>Gammaproteobacteria</taxon>
        <taxon>Immundisolibacterales</taxon>
        <taxon>Immundisolibacteraceae</taxon>
        <taxon>Immundisolibacter</taxon>
    </lineage>
</organism>
<dbReference type="InParanoid" id="A0A1B1YSX9"/>
<dbReference type="GO" id="GO:0005886">
    <property type="term" value="C:plasma membrane"/>
    <property type="evidence" value="ECO:0007669"/>
    <property type="project" value="TreeGrafter"/>
</dbReference>
<gene>
    <name evidence="4" type="ORF">PG2T_06165</name>
</gene>
<dbReference type="GO" id="GO:0032259">
    <property type="term" value="P:methylation"/>
    <property type="evidence" value="ECO:0007669"/>
    <property type="project" value="UniProtKB-KW"/>
</dbReference>
<keyword evidence="1" id="KW-0489">Methyltransferase</keyword>
<dbReference type="InterPro" id="IPR029063">
    <property type="entry name" value="SAM-dependent_MTases_sf"/>
</dbReference>
<dbReference type="STRING" id="1810504.PG2T_06165"/>
<evidence type="ECO:0000313" key="4">
    <source>
        <dbReference type="EMBL" id="ANX03819.1"/>
    </source>
</evidence>
<dbReference type="PANTHER" id="PTHR40048">
    <property type="entry name" value="RHAMNOSYL O-METHYLTRANSFERASE"/>
    <property type="match status" value="1"/>
</dbReference>
<dbReference type="AlphaFoldDB" id="A0A1B1YSX9"/>
<evidence type="ECO:0000256" key="2">
    <source>
        <dbReference type="ARBA" id="ARBA00022679"/>
    </source>
</evidence>
<evidence type="ECO:0000256" key="3">
    <source>
        <dbReference type="SAM" id="Coils"/>
    </source>
</evidence>
<dbReference type="EMBL" id="CP014671">
    <property type="protein sequence ID" value="ANX03819.1"/>
    <property type="molecule type" value="Genomic_DNA"/>
</dbReference>
<protein>
    <submittedName>
        <fullName evidence="4">Uncharacterized protein</fullName>
    </submittedName>
</protein>
<dbReference type="Pfam" id="PF13578">
    <property type="entry name" value="Methyltransf_24"/>
    <property type="match status" value="1"/>
</dbReference>
<keyword evidence="3" id="KW-0175">Coiled coil</keyword>
<reference evidence="5" key="1">
    <citation type="submission" date="2016-03" db="EMBL/GenBank/DDBJ databases">
        <title>Complete genome sequence of Solimmundus cernigliae, representing a novel lineage of polycyclic aromatic hydrocarbon degraders within the Gammaproteobacteria.</title>
        <authorList>
            <person name="Singleton D.R."/>
            <person name="Dickey A.N."/>
            <person name="Scholl E.H."/>
            <person name="Wright F.A."/>
            <person name="Aitken M.D."/>
        </authorList>
    </citation>
    <scope>NUCLEOTIDE SEQUENCE [LARGE SCALE GENOMIC DNA]</scope>
    <source>
        <strain evidence="5">TR3.2</strain>
    </source>
</reference>
<dbReference type="Gene3D" id="1.10.287.1490">
    <property type="match status" value="1"/>
</dbReference>
<sequence length="652" mass="72911">MNETTTTSALVRGLNPRQERLFQEYGLGTVMLRTAARLVRPFSWVGHLPFAHVLIRLMQPRVVVELGTHTGNSFCGFCQAVAAEALDTRCYAVDTWGGDAQAGYYGDAVYAELAPYVELAYGGFARLLRTSFDEALDQFDDGAIDLLHIDGLHSYEAVRHDYDAWKRKLSPRSVVLFHDTSVFDRGFGVHHVWAELREQHAGFEFLHSHGLGVLLVGTEVEPALRVFIELANEDPEPLQAMFERVALAGLPNEAIDYQRRFGNVTNEESVNLDCELFLDRGRGFNESEKLIHALELEAGRGVVRFDLSRFSTGLSRLRFDPGNEAIALDSVSARWRDDEGVWHALDSTGSSALSTEQNVLLFGDDPWVEFALPHPVDMVEIEVQVRAMGKELVGYLVERFKAVAGLCGELAAHRQAIDNLKAELEAHRKAEIKISSQVAAKDHELTVKNRELAAHRQAIDDLKAELEAHKKAEIKLWGDVAAKDHELTVKNRELAAHRQAIDNLKAELEAHRKAEIKISSEVAAKDHELTVKNRELAAHRQAIDDLKAELEAHKKAEIKLWGDVAAKDHELTVKNRELAAHRQAIDNLKAELEAHRKAEIKISSEVAAKDHELTVKNRDLAALRHAVDRPLYRIMAGLKLLPGFPPNKSESE</sequence>
<feature type="coiled-coil region" evidence="3">
    <location>
        <begin position="403"/>
        <end position="598"/>
    </location>
</feature>
<dbReference type="RefSeq" id="WP_068803492.1">
    <property type="nucleotide sequence ID" value="NZ_CP014671.1"/>
</dbReference>
<dbReference type="PANTHER" id="PTHR40048:SF1">
    <property type="entry name" value="RHAMNOSYL O-METHYLTRANSFERASE"/>
    <property type="match status" value="1"/>
</dbReference>
<dbReference type="GO" id="GO:0071770">
    <property type="term" value="P:DIM/DIP cell wall layer assembly"/>
    <property type="evidence" value="ECO:0007669"/>
    <property type="project" value="TreeGrafter"/>
</dbReference>
<name>A0A1B1YSX9_9GAMM</name>
<evidence type="ECO:0000313" key="5">
    <source>
        <dbReference type="Proteomes" id="UP000092952"/>
    </source>
</evidence>
<keyword evidence="2" id="KW-0808">Transferase</keyword>
<dbReference type="OrthoDB" id="7068720at2"/>
<dbReference type="KEGG" id="gbi:PG2T_06165"/>
<accession>A0A1B1YSX9</accession>
<dbReference type="Proteomes" id="UP000092952">
    <property type="component" value="Chromosome"/>
</dbReference>
<proteinExistence type="predicted"/>
<keyword evidence="5" id="KW-1185">Reference proteome</keyword>
<dbReference type="GO" id="GO:0008168">
    <property type="term" value="F:methyltransferase activity"/>
    <property type="evidence" value="ECO:0007669"/>
    <property type="project" value="UniProtKB-KW"/>
</dbReference>
<evidence type="ECO:0000256" key="1">
    <source>
        <dbReference type="ARBA" id="ARBA00022603"/>
    </source>
</evidence>
<dbReference type="SUPFAM" id="SSF53335">
    <property type="entry name" value="S-adenosyl-L-methionine-dependent methyltransferases"/>
    <property type="match status" value="1"/>
</dbReference>